<dbReference type="WBParaSite" id="Csp11.Scaffold629.g15859.t1">
    <property type="protein sequence ID" value="Csp11.Scaffold629.g15859.t1"/>
    <property type="gene ID" value="Csp11.Scaffold629.g15859"/>
</dbReference>
<dbReference type="InterPro" id="IPR009057">
    <property type="entry name" value="Homeodomain-like_sf"/>
</dbReference>
<evidence type="ECO:0000256" key="1">
    <source>
        <dbReference type="ARBA" id="ARBA00004123"/>
    </source>
</evidence>
<keyword evidence="2" id="KW-1185">Reference proteome</keyword>
<organism evidence="2 3">
    <name type="scientific">Caenorhabditis tropicalis</name>
    <dbReference type="NCBI Taxonomy" id="1561998"/>
    <lineage>
        <taxon>Eukaryota</taxon>
        <taxon>Metazoa</taxon>
        <taxon>Ecdysozoa</taxon>
        <taxon>Nematoda</taxon>
        <taxon>Chromadorea</taxon>
        <taxon>Rhabditida</taxon>
        <taxon>Rhabditina</taxon>
        <taxon>Rhabditomorpha</taxon>
        <taxon>Rhabditoidea</taxon>
        <taxon>Rhabditidae</taxon>
        <taxon>Peloderinae</taxon>
        <taxon>Caenorhabditis</taxon>
    </lineage>
</organism>
<evidence type="ECO:0000313" key="2">
    <source>
        <dbReference type="Proteomes" id="UP000095282"/>
    </source>
</evidence>
<accession>A0A1I7U893</accession>
<comment type="subcellular location">
    <subcellularLocation>
        <location evidence="1">Nucleus</location>
    </subcellularLocation>
</comment>
<protein>
    <submittedName>
        <fullName evidence="3">HTH myb-type domain-containing protein</fullName>
    </submittedName>
</protein>
<dbReference type="Proteomes" id="UP000095282">
    <property type="component" value="Unplaced"/>
</dbReference>
<sequence>MASKKQRTEFTNQEELEMENYVRRMIDENGHGNPLPVLNERFWSEFAQEHNSARSGATIRNRFINKMIDRIPDLDTKEEKSEMIYRSLNIPMTEESKEK</sequence>
<evidence type="ECO:0000313" key="3">
    <source>
        <dbReference type="WBParaSite" id="Csp11.Scaffold629.g15859.t1"/>
    </source>
</evidence>
<proteinExistence type="predicted"/>
<reference evidence="3" key="1">
    <citation type="submission" date="2016-11" db="UniProtKB">
        <authorList>
            <consortium name="WormBaseParasite"/>
        </authorList>
    </citation>
    <scope>IDENTIFICATION</scope>
</reference>
<dbReference type="SUPFAM" id="SSF46689">
    <property type="entry name" value="Homeodomain-like"/>
    <property type="match status" value="1"/>
</dbReference>
<dbReference type="GO" id="GO:0005634">
    <property type="term" value="C:nucleus"/>
    <property type="evidence" value="ECO:0007669"/>
    <property type="project" value="UniProtKB-SubCell"/>
</dbReference>
<name>A0A1I7U893_9PELO</name>
<dbReference type="AlphaFoldDB" id="A0A1I7U893"/>
<dbReference type="Gene3D" id="1.10.10.60">
    <property type="entry name" value="Homeodomain-like"/>
    <property type="match status" value="1"/>
</dbReference>